<feature type="binding site" evidence="6">
    <location>
        <position position="564"/>
    </location>
    <ligand>
        <name>ATP</name>
        <dbReference type="ChEBI" id="CHEBI:30616"/>
    </ligand>
</feature>
<proteinExistence type="inferred from homology"/>
<dbReference type="InterPro" id="IPR000719">
    <property type="entry name" value="Prot_kinase_dom"/>
</dbReference>
<dbReference type="EMBL" id="ACGJ01002162">
    <property type="protein sequence ID" value="EET01211.1"/>
    <property type="molecule type" value="Genomic_DNA"/>
</dbReference>
<protein>
    <submittedName>
        <fullName evidence="9">Kinase, PEK</fullName>
    </submittedName>
</protein>
<evidence type="ECO:0000256" key="5">
    <source>
        <dbReference type="ARBA" id="ARBA00037982"/>
    </source>
</evidence>
<evidence type="ECO:0000256" key="3">
    <source>
        <dbReference type="ARBA" id="ARBA00022777"/>
    </source>
</evidence>
<evidence type="ECO:0000313" key="9">
    <source>
        <dbReference type="EMBL" id="EET01211.1"/>
    </source>
</evidence>
<dbReference type="GO" id="GO:0005524">
    <property type="term" value="F:ATP binding"/>
    <property type="evidence" value="ECO:0007669"/>
    <property type="project" value="UniProtKB-UniRule"/>
</dbReference>
<evidence type="ECO:0000256" key="4">
    <source>
        <dbReference type="ARBA" id="ARBA00022840"/>
    </source>
</evidence>
<dbReference type="Pfam" id="PF00069">
    <property type="entry name" value="Pkinase"/>
    <property type="match status" value="1"/>
</dbReference>
<keyword evidence="1" id="KW-0808">Transferase</keyword>
<evidence type="ECO:0000256" key="7">
    <source>
        <dbReference type="SAM" id="MobiDB-lite"/>
    </source>
</evidence>
<keyword evidence="4 6" id="KW-0067">ATP-binding</keyword>
<feature type="compositionally biased region" description="Polar residues" evidence="7">
    <location>
        <begin position="1108"/>
        <end position="1120"/>
    </location>
</feature>
<dbReference type="SMART" id="SM00220">
    <property type="entry name" value="S_TKc"/>
    <property type="match status" value="1"/>
</dbReference>
<gene>
    <name evidence="9" type="ORF">GL50581_1498</name>
</gene>
<feature type="region of interest" description="Disordered" evidence="7">
    <location>
        <begin position="1098"/>
        <end position="1120"/>
    </location>
</feature>
<dbReference type="OrthoDB" id="1405469at2759"/>
<dbReference type="PROSITE" id="PS50011">
    <property type="entry name" value="PROTEIN_KINASE_DOM"/>
    <property type="match status" value="1"/>
</dbReference>
<evidence type="ECO:0000256" key="6">
    <source>
        <dbReference type="PROSITE-ProRule" id="PRU10141"/>
    </source>
</evidence>
<dbReference type="GO" id="GO:0005634">
    <property type="term" value="C:nucleus"/>
    <property type="evidence" value="ECO:0007669"/>
    <property type="project" value="TreeGrafter"/>
</dbReference>
<accession>C6LRW3</accession>
<dbReference type="Gene3D" id="1.10.510.10">
    <property type="entry name" value="Transferase(Phosphotransferase) domain 1"/>
    <property type="match status" value="1"/>
</dbReference>
<sequence length="1599" mass="179219">MDEDSWFQDVTDSIEVGESLFRMKLPPLSRGSSFYQYSLSFSPLFLIAEEDDAALQQQAAGAHVHISITSKPSNVLGEHDVSFRDVAFLGEARLKLLLQLIDSLKHDSLTLTDFINGVFLLTQNRIYDDRQDGFLAFPSGADPFVTQNRVELYSHSTYTSVRRRRELHTLLQERRGQSDGIHKNAELVINQVLTEHEYLRTETKIIPHQRADGVSSVVQGIQNAILPIYLQGSQSTHQQKRIVPGMRIVIDVVKTNLELVKNLVGSIYANETRTCSTGSDQTNIINYTNSHISLTTSERDLKLGEEIPPANSFFESIFSYQEKVQAQDIAMFTLTSLISIYFLVILSLQRNIRAGDTTNRFYDFLALVTQEECDVRPWIHIYKALRLLPVQPGDAVSAWISSTSSVPVTLRDLREEILQRIEQIYGTGTTSTLAEFIRVVQQSPEAVEQQMIIEQYQNTDCLSSAETSPDGITVGIRQPNAVEAQLGLESRMMAALQSFYFLLNDPFDERTGLIDPFSINGYLKAAKSTYLKDFVELHRLGRGGYGEVVCANRLMENQKYAVKKVILDRRNFHTKTESATGFLEYIKSIMNEVRILSRLLHPFVVKYYYSWIETTSDTLQKDAETSSFSAMSSGCTTGVGDDGLEGSLGIMARALESPSSTTFSTPKFNKPLERNEIGKVVVFVQMEYCSHGCLSEFIQHCSTGAPLYPPLAQGLTLTELLWRMTAQLASAVVYIHSKDIVHYDIKPANIFLDESYNVKLGDFGTSYTCKGPNDDQELLASDRSTFLYMAPELSAQHWMQSSLTDAAQANLSVTALRKQADMYSLGMTLLELWFLPTASDSLGNLRILVQNKQLPKEFTETHPNVSALLYQLCDIHPLKRLTASALIEVLSALNLPVVSAVLKDMPYSLNYQAEDRLSNTLNLLERAEGGLSQNDRHTLMSFLIKDSYCAELSLLYQLQGYKGTGNKLESQTLLGYSQSCYKLRIEETLNQNGSSTKNKCNILIAANKHTPDQLDAFFEASGIDSFIEHILLLMGAVPIVLPPTTSYVSLRHDAQRHAALSGCSVLLTARLTQQLLTSINGTSQQNQRQSTNSLLSQGFSDNRLPIEPTNSELTSEVSKSQSVPVEIKPECVDREGASIGELPSLLLLDLTKSISLTIQAFLSSLDRKSGVCSLTRNETYSNQQAFNSTIKSADTRCYFARHLHSSGEQCIVAFRSVLSIALTQDASLVAASRIRAIEWALTILRVIFEALNQHIIYSTAQKRTPDRKIMRLVDSLSIDITIRFMKGAPLNQAQFKLAGERPNISKIHNLSHIDNVVFFQSLETTNSCSIISTTILLLEYLKTSIFADRIRVKFISAENYSFGVNSISFACYLRDLWHTQPKSSNLNRSSKADDSHSKKRAFAYTTVDGVCDESLTEGEVIDQQKHNTSMLLTGSFLVANPVEYSADQENVHSVPDDVVSLSFSPCAVQMAIRQYIKRSRVYPIVKPCNPSGLIARVYASYNEDVLLEEKVAILAKTIFIKQMLLLFGFHIIPECNESNRVRQFNYIDVIVDRMQFDFQWRGARRVHHIVDFSLCPEVSMADSIGRFLSFLEEQLSSDI</sequence>
<dbReference type="PROSITE" id="PS00108">
    <property type="entry name" value="PROTEIN_KINASE_ST"/>
    <property type="match status" value="1"/>
</dbReference>
<comment type="similarity">
    <text evidence="5">Belongs to the protein kinase superfamily. Ser/Thr protein kinase family. GCN2 subfamily.</text>
</comment>
<dbReference type="SUPFAM" id="SSF56112">
    <property type="entry name" value="Protein kinase-like (PK-like)"/>
    <property type="match status" value="1"/>
</dbReference>
<dbReference type="Proteomes" id="UP000002488">
    <property type="component" value="Unassembled WGS sequence"/>
</dbReference>
<feature type="domain" description="Protein kinase" evidence="8">
    <location>
        <begin position="534"/>
        <end position="898"/>
    </location>
</feature>
<dbReference type="InterPro" id="IPR008271">
    <property type="entry name" value="Ser/Thr_kinase_AS"/>
</dbReference>
<dbReference type="GO" id="GO:0004694">
    <property type="term" value="F:eukaryotic translation initiation factor 2alpha kinase activity"/>
    <property type="evidence" value="ECO:0007669"/>
    <property type="project" value="TreeGrafter"/>
</dbReference>
<reference evidence="9 10" key="1">
    <citation type="journal article" date="2009" name="PLoS Pathog.">
        <title>Draft genome sequencing of giardia intestinalis assemblage B isolate GS: is human giardiasis caused by two different species?</title>
        <authorList>
            <person name="Franzen O."/>
            <person name="Jerlstrom-Hultqvist J."/>
            <person name="Castro E."/>
            <person name="Sherwood E."/>
            <person name="Ankarklev J."/>
            <person name="Reiner D.S."/>
            <person name="Palm D."/>
            <person name="Andersson J.O."/>
            <person name="Andersson B."/>
            <person name="Svard S.G."/>
        </authorList>
    </citation>
    <scope>NUCLEOTIDE SEQUENCE [LARGE SCALE GENOMIC DNA]</scope>
    <source>
        <strain evidence="10">ATCC 50581 / GS clone H7</strain>
    </source>
</reference>
<keyword evidence="3 9" id="KW-0418">Kinase</keyword>
<dbReference type="PANTHER" id="PTHR11042:SF136">
    <property type="entry name" value="EIF-2-ALPHA KINASE GCN2"/>
    <property type="match status" value="1"/>
</dbReference>
<evidence type="ECO:0000256" key="2">
    <source>
        <dbReference type="ARBA" id="ARBA00022741"/>
    </source>
</evidence>
<evidence type="ECO:0000256" key="1">
    <source>
        <dbReference type="ARBA" id="ARBA00022679"/>
    </source>
</evidence>
<dbReference type="InterPro" id="IPR050339">
    <property type="entry name" value="CC_SR_Kinase"/>
</dbReference>
<dbReference type="InterPro" id="IPR017441">
    <property type="entry name" value="Protein_kinase_ATP_BS"/>
</dbReference>
<dbReference type="Gene3D" id="3.30.200.20">
    <property type="entry name" value="Phosphorylase Kinase, domain 1"/>
    <property type="match status" value="1"/>
</dbReference>
<dbReference type="GO" id="GO:0005829">
    <property type="term" value="C:cytosol"/>
    <property type="evidence" value="ECO:0007669"/>
    <property type="project" value="TreeGrafter"/>
</dbReference>
<name>C6LRW3_GIAIB</name>
<dbReference type="PANTHER" id="PTHR11042">
    <property type="entry name" value="EUKARYOTIC TRANSLATION INITIATION FACTOR 2-ALPHA KINASE EIF2-ALPHA KINASE -RELATED"/>
    <property type="match status" value="1"/>
</dbReference>
<keyword evidence="2 6" id="KW-0547">Nucleotide-binding</keyword>
<dbReference type="OMA" id="GEVVCAN"/>
<evidence type="ECO:0000313" key="10">
    <source>
        <dbReference type="Proteomes" id="UP000002488"/>
    </source>
</evidence>
<dbReference type="InterPro" id="IPR011009">
    <property type="entry name" value="Kinase-like_dom_sf"/>
</dbReference>
<organism evidence="9 10">
    <name type="scientific">Giardia intestinalis (strain ATCC 50581 / GS clone H7)</name>
    <name type="common">Giardia lamblia</name>
    <dbReference type="NCBI Taxonomy" id="598745"/>
    <lineage>
        <taxon>Eukaryota</taxon>
        <taxon>Metamonada</taxon>
        <taxon>Diplomonadida</taxon>
        <taxon>Hexamitidae</taxon>
        <taxon>Giardiinae</taxon>
        <taxon>Giardia</taxon>
    </lineage>
</organism>
<evidence type="ECO:0000259" key="8">
    <source>
        <dbReference type="PROSITE" id="PS50011"/>
    </source>
</evidence>
<dbReference type="PROSITE" id="PS00107">
    <property type="entry name" value="PROTEIN_KINASE_ATP"/>
    <property type="match status" value="1"/>
</dbReference>
<dbReference type="VEuPathDB" id="GiardiaDB:GL50581_1498"/>
<comment type="caution">
    <text evidence="9">The sequence shown here is derived from an EMBL/GenBank/DDBJ whole genome shotgun (WGS) entry which is preliminary data.</text>
</comment>